<dbReference type="SUPFAM" id="SSF48726">
    <property type="entry name" value="Immunoglobulin"/>
    <property type="match status" value="2"/>
</dbReference>
<keyword evidence="6" id="KW-1133">Transmembrane helix</keyword>
<reference evidence="8" key="2">
    <citation type="submission" date="2025-08" db="UniProtKB">
        <authorList>
            <consortium name="Ensembl"/>
        </authorList>
    </citation>
    <scope>IDENTIFICATION</scope>
</reference>
<evidence type="ECO:0000259" key="7">
    <source>
        <dbReference type="PROSITE" id="PS50835"/>
    </source>
</evidence>
<feature type="transmembrane region" description="Helical" evidence="6">
    <location>
        <begin position="261"/>
        <end position="281"/>
    </location>
</feature>
<evidence type="ECO:0000256" key="2">
    <source>
        <dbReference type="ARBA" id="ARBA00023136"/>
    </source>
</evidence>
<dbReference type="CDD" id="cd00096">
    <property type="entry name" value="Ig"/>
    <property type="match status" value="1"/>
</dbReference>
<keyword evidence="5" id="KW-0393">Immunoglobulin domain</keyword>
<accession>A0A669DNH1</accession>
<organism evidence="8 9">
    <name type="scientific">Oreochromis niloticus</name>
    <name type="common">Nile tilapia</name>
    <name type="synonym">Tilapia nilotica</name>
    <dbReference type="NCBI Taxonomy" id="8128"/>
    <lineage>
        <taxon>Eukaryota</taxon>
        <taxon>Metazoa</taxon>
        <taxon>Chordata</taxon>
        <taxon>Craniata</taxon>
        <taxon>Vertebrata</taxon>
        <taxon>Euteleostomi</taxon>
        <taxon>Actinopterygii</taxon>
        <taxon>Neopterygii</taxon>
        <taxon>Teleostei</taxon>
        <taxon>Neoteleostei</taxon>
        <taxon>Acanthomorphata</taxon>
        <taxon>Ovalentaria</taxon>
        <taxon>Cichlomorphae</taxon>
        <taxon>Cichliformes</taxon>
        <taxon>Cichlidae</taxon>
        <taxon>African cichlids</taxon>
        <taxon>Pseudocrenilabrinae</taxon>
        <taxon>Oreochromini</taxon>
        <taxon>Oreochromis</taxon>
    </lineage>
</organism>
<dbReference type="PANTHER" id="PTHR11640">
    <property type="entry name" value="NEPHRIN"/>
    <property type="match status" value="1"/>
</dbReference>
<dbReference type="InterPro" id="IPR003599">
    <property type="entry name" value="Ig_sub"/>
</dbReference>
<feature type="domain" description="Ig-like" evidence="7">
    <location>
        <begin position="52"/>
        <end position="153"/>
    </location>
</feature>
<reference evidence="8" key="3">
    <citation type="submission" date="2025-09" db="UniProtKB">
        <authorList>
            <consortium name="Ensembl"/>
        </authorList>
    </citation>
    <scope>IDENTIFICATION</scope>
</reference>
<evidence type="ECO:0000313" key="8">
    <source>
        <dbReference type="Ensembl" id="ENSONIP00000060390.1"/>
    </source>
</evidence>
<evidence type="ECO:0000256" key="1">
    <source>
        <dbReference type="ARBA" id="ARBA00004479"/>
    </source>
</evidence>
<keyword evidence="6" id="KW-0812">Transmembrane</keyword>
<dbReference type="OMA" id="TCQLARN"/>
<evidence type="ECO:0000256" key="4">
    <source>
        <dbReference type="ARBA" id="ARBA00023180"/>
    </source>
</evidence>
<keyword evidence="9" id="KW-1185">Reference proteome</keyword>
<feature type="domain" description="Ig-like" evidence="7">
    <location>
        <begin position="160"/>
        <end position="253"/>
    </location>
</feature>
<name>A0A669DNH1_ORENI</name>
<dbReference type="InterPro" id="IPR036179">
    <property type="entry name" value="Ig-like_dom_sf"/>
</dbReference>
<evidence type="ECO:0000313" key="9">
    <source>
        <dbReference type="Proteomes" id="UP000005207"/>
    </source>
</evidence>
<dbReference type="Gene3D" id="2.60.40.10">
    <property type="entry name" value="Immunoglobulins"/>
    <property type="match status" value="2"/>
</dbReference>
<dbReference type="GeneTree" id="ENSGT00510000048311"/>
<dbReference type="PROSITE" id="PS50835">
    <property type="entry name" value="IG_LIKE"/>
    <property type="match status" value="2"/>
</dbReference>
<dbReference type="Proteomes" id="UP000005207">
    <property type="component" value="Linkage group LG10"/>
</dbReference>
<dbReference type="SMART" id="SM00409">
    <property type="entry name" value="IG"/>
    <property type="match status" value="2"/>
</dbReference>
<dbReference type="Pfam" id="PF13927">
    <property type="entry name" value="Ig_3"/>
    <property type="match status" value="1"/>
</dbReference>
<proteinExistence type="predicted"/>
<dbReference type="GO" id="GO:0005886">
    <property type="term" value="C:plasma membrane"/>
    <property type="evidence" value="ECO:0007669"/>
    <property type="project" value="TreeGrafter"/>
</dbReference>
<dbReference type="Ensembl" id="ENSONIT00000072198.1">
    <property type="protein sequence ID" value="ENSONIP00000060390.1"/>
    <property type="gene ID" value="ENSONIG00000004834.2"/>
</dbReference>
<sequence>MKFILRAAVFHFLVLYVVHVLGKFVILERPGHRERISISFLVSVYIVKIYFPDLTQLPFLPHPKAINIDSKPPFNGERVIQAELNKPVSLVCTLDATQADEELVWLRNDAAVLLKEGNNKGRSSLCVTPIYEDNGAKFTCHQKGNSTDQVSVTLNVIFAPNISGTVEVTVEEEADLVLECDTRANPLVSSVTWSLNGSLVDLLADGFSVINNGLISQLTANKVKKSLHGGMYTCTVDSPMYNDSSRHFQVTITDKTLKFPLGPMIAGLVVVGLTALLAAVSRWRKIVKCCK</sequence>
<evidence type="ECO:0000256" key="5">
    <source>
        <dbReference type="ARBA" id="ARBA00023319"/>
    </source>
</evidence>
<keyword evidence="2 6" id="KW-0472">Membrane</keyword>
<dbReference type="GO" id="GO:0098609">
    <property type="term" value="P:cell-cell adhesion"/>
    <property type="evidence" value="ECO:0007669"/>
    <property type="project" value="TreeGrafter"/>
</dbReference>
<gene>
    <name evidence="8" type="primary">tmigd1</name>
</gene>
<dbReference type="GO" id="GO:0050839">
    <property type="term" value="F:cell adhesion molecule binding"/>
    <property type="evidence" value="ECO:0007669"/>
    <property type="project" value="TreeGrafter"/>
</dbReference>
<keyword evidence="3" id="KW-1015">Disulfide bond</keyword>
<dbReference type="InParanoid" id="A0A669DNH1"/>
<dbReference type="AlphaFoldDB" id="A0A669DNH1"/>
<evidence type="ECO:0000256" key="3">
    <source>
        <dbReference type="ARBA" id="ARBA00023157"/>
    </source>
</evidence>
<comment type="subcellular location">
    <subcellularLocation>
        <location evidence="1">Membrane</location>
        <topology evidence="1">Single-pass type I membrane protein</topology>
    </subcellularLocation>
</comment>
<reference evidence="9" key="1">
    <citation type="submission" date="2012-01" db="EMBL/GenBank/DDBJ databases">
        <title>The Genome Sequence of Oreochromis niloticus (Nile Tilapia).</title>
        <authorList>
            <consortium name="Broad Institute Genome Assembly Team"/>
            <consortium name="Broad Institute Sequencing Platform"/>
            <person name="Di Palma F."/>
            <person name="Johnson J."/>
            <person name="Lander E.S."/>
            <person name="Lindblad-Toh K."/>
        </authorList>
    </citation>
    <scope>NUCLEOTIDE SEQUENCE [LARGE SCALE GENOMIC DNA]</scope>
</reference>
<dbReference type="InterPro" id="IPR051275">
    <property type="entry name" value="Cell_adhesion_signaling"/>
</dbReference>
<protein>
    <submittedName>
        <fullName evidence="8">Transmembrane and immunoglobulin domain containing 1</fullName>
    </submittedName>
</protein>
<dbReference type="GO" id="GO:0005911">
    <property type="term" value="C:cell-cell junction"/>
    <property type="evidence" value="ECO:0007669"/>
    <property type="project" value="TreeGrafter"/>
</dbReference>
<dbReference type="InterPro" id="IPR013783">
    <property type="entry name" value="Ig-like_fold"/>
</dbReference>
<dbReference type="PANTHER" id="PTHR11640:SF31">
    <property type="entry name" value="IRREGULAR CHIASM C-ROUGHEST PROTEIN-RELATED"/>
    <property type="match status" value="1"/>
</dbReference>
<dbReference type="InterPro" id="IPR007110">
    <property type="entry name" value="Ig-like_dom"/>
</dbReference>
<evidence type="ECO:0000256" key="6">
    <source>
        <dbReference type="SAM" id="Phobius"/>
    </source>
</evidence>
<keyword evidence="4" id="KW-0325">Glycoprotein</keyword>